<dbReference type="Proteomes" id="UP001151582">
    <property type="component" value="Unassembled WGS sequence"/>
</dbReference>
<dbReference type="EMBL" id="JANBQB010000383">
    <property type="protein sequence ID" value="KAJ1976978.1"/>
    <property type="molecule type" value="Genomic_DNA"/>
</dbReference>
<feature type="non-terminal residue" evidence="2">
    <location>
        <position position="195"/>
    </location>
</feature>
<name>A0A9W8ECU7_9FUNG</name>
<keyword evidence="3" id="KW-1185">Reference proteome</keyword>
<dbReference type="Gene3D" id="2.120.10.80">
    <property type="entry name" value="Kelch-type beta propeller"/>
    <property type="match status" value="1"/>
</dbReference>
<dbReference type="SUPFAM" id="SSF117281">
    <property type="entry name" value="Kelch motif"/>
    <property type="match status" value="1"/>
</dbReference>
<feature type="signal peptide" evidence="1">
    <location>
        <begin position="1"/>
        <end position="18"/>
    </location>
</feature>
<evidence type="ECO:0000256" key="1">
    <source>
        <dbReference type="SAM" id="SignalP"/>
    </source>
</evidence>
<sequence>MRVFSPLLALALLGHGYALPPLAEHTVLFRTLRLTVTGGRVGPYNHASNYSTDTWSLPLREVFNMTDAHWTKKPSPPRLVAGATLVNATDDQHLDYLWSTGGRVPEDAGTENDLMQYSVRNDDWKTIKNSVDYPRLYGSSATFAPAIGSVVYFGGTVIPPDTVIGWNGPGNTTSTLVNDSVDSAATLIFEPSKQA</sequence>
<organism evidence="2 3">
    <name type="scientific">Dimargaris verticillata</name>
    <dbReference type="NCBI Taxonomy" id="2761393"/>
    <lineage>
        <taxon>Eukaryota</taxon>
        <taxon>Fungi</taxon>
        <taxon>Fungi incertae sedis</taxon>
        <taxon>Zoopagomycota</taxon>
        <taxon>Kickxellomycotina</taxon>
        <taxon>Dimargaritomycetes</taxon>
        <taxon>Dimargaritales</taxon>
        <taxon>Dimargaritaceae</taxon>
        <taxon>Dimargaris</taxon>
    </lineage>
</organism>
<keyword evidence="1" id="KW-0732">Signal</keyword>
<evidence type="ECO:0000313" key="2">
    <source>
        <dbReference type="EMBL" id="KAJ1976978.1"/>
    </source>
</evidence>
<proteinExistence type="predicted"/>
<dbReference type="AlphaFoldDB" id="A0A9W8ECU7"/>
<protein>
    <recommendedName>
        <fullName evidence="4">Galactose oxidase</fullName>
    </recommendedName>
</protein>
<reference evidence="2" key="1">
    <citation type="submission" date="2022-07" db="EMBL/GenBank/DDBJ databases">
        <title>Phylogenomic reconstructions and comparative analyses of Kickxellomycotina fungi.</title>
        <authorList>
            <person name="Reynolds N.K."/>
            <person name="Stajich J.E."/>
            <person name="Barry K."/>
            <person name="Grigoriev I.V."/>
            <person name="Crous P."/>
            <person name="Smith M.E."/>
        </authorList>
    </citation>
    <scope>NUCLEOTIDE SEQUENCE</scope>
    <source>
        <strain evidence="2">RSA 567</strain>
    </source>
</reference>
<feature type="chain" id="PRO_5040740400" description="Galactose oxidase" evidence="1">
    <location>
        <begin position="19"/>
        <end position="195"/>
    </location>
</feature>
<evidence type="ECO:0008006" key="4">
    <source>
        <dbReference type="Google" id="ProtNLM"/>
    </source>
</evidence>
<gene>
    <name evidence="2" type="ORF">H4R34_003773</name>
</gene>
<evidence type="ECO:0000313" key="3">
    <source>
        <dbReference type="Proteomes" id="UP001151582"/>
    </source>
</evidence>
<accession>A0A9W8ECU7</accession>
<dbReference type="InterPro" id="IPR015915">
    <property type="entry name" value="Kelch-typ_b-propeller"/>
</dbReference>
<comment type="caution">
    <text evidence="2">The sequence shown here is derived from an EMBL/GenBank/DDBJ whole genome shotgun (WGS) entry which is preliminary data.</text>
</comment>